<protein>
    <recommendedName>
        <fullName evidence="8">Eukaryotic translation initiation factor 6</fullName>
        <shortName evidence="8">eIF-6</shortName>
    </recommendedName>
</protein>
<dbReference type="AlphaFoldDB" id="D8LVD8"/>
<dbReference type="InterPro" id="IPR002769">
    <property type="entry name" value="eIF6"/>
</dbReference>
<accession>D8LVD8</accession>
<proteinExistence type="inferred from homology"/>
<dbReference type="OrthoDB" id="4155914at2759"/>
<evidence type="ECO:0000256" key="7">
    <source>
        <dbReference type="ARBA" id="ARBA00023242"/>
    </source>
</evidence>
<comment type="similarity">
    <text evidence="8">Belongs to the eIF-6 family.</text>
</comment>
<evidence type="ECO:0000256" key="8">
    <source>
        <dbReference type="HAMAP-Rule" id="MF_03132"/>
    </source>
</evidence>
<dbReference type="InParanoid" id="D8LVD8"/>
<keyword evidence="6" id="KW-0560">Oxidoreductase</keyword>
<dbReference type="InterPro" id="IPR036291">
    <property type="entry name" value="NAD(P)-bd_dom_sf"/>
</dbReference>
<dbReference type="InterPro" id="IPR013332">
    <property type="entry name" value="KPR_N"/>
</dbReference>
<dbReference type="NCBIfam" id="TIGR00323">
    <property type="entry name" value="eIF-6"/>
    <property type="match status" value="1"/>
</dbReference>
<dbReference type="GO" id="GO:0005730">
    <property type="term" value="C:nucleolus"/>
    <property type="evidence" value="ECO:0007669"/>
    <property type="project" value="UniProtKB-SubCell"/>
</dbReference>
<dbReference type="SUPFAM" id="SSF51735">
    <property type="entry name" value="NAD(P)-binding Rossmann-fold domains"/>
    <property type="match status" value="1"/>
</dbReference>
<dbReference type="SUPFAM" id="SSF48179">
    <property type="entry name" value="6-phosphogluconate dehydrogenase C-terminal domain-like"/>
    <property type="match status" value="1"/>
</dbReference>
<dbReference type="EMBL" id="FN668638">
    <property type="protein sequence ID" value="CBK19777.2"/>
    <property type="molecule type" value="Genomic_DNA"/>
</dbReference>
<keyword evidence="12" id="KW-1185">Reference proteome</keyword>
<sequence length="537" mass="58178">MHKSLLIVSGGAMGSLFSGFLEAASMKSQNALNVMLRANWESHRQEIQKNGLVVTPLSDASKSIWNEIRKDCNIGYQNGSFVIPVHAVDDSIFDPASQSHRKVDEVLLFDKSYNTEMLASMIKGVLSETGTCLTLQNGMGNVEILQRILGKERVLQGNTSQGAMLRNPGEVIHSGTGYITIVSPTPQGQKSAEWWVKTLQSVHLPAELGGNNFEEVLWKKLIVNAVINPLTAIHNCRNGEILSLPEYNRICDDVVNEAVRVAERCGVRLDVADCKARVQLVAEQTAGERSLQRLSHLGVQFEGSNDVGVFSKLTNKYCLVATGGSETFYSAFETELADQIPVIKTSIAGCRFVGRVTAGNKNGLLVPISITDAELEHIRNSIPDGVVVKRVDDRLSSLGNLIACNDHVALLHSDLGRETEEIVEDVLGVEVFRHSIAGNALIGSYCVISNQGGLVHPATSLDEKEELSSLLQISLMAGTINRGSDVIGAGLVANDFTAFCGLDTTSTEIGVVESAFKLEKQASTLDSMKNYLFDSTF</sequence>
<gene>
    <name evidence="8" type="primary">EIF6</name>
    <name evidence="11" type="ORF">GSBLH_T00000194001</name>
</gene>
<dbReference type="InterPro" id="IPR008927">
    <property type="entry name" value="6-PGluconate_DH-like_C_sf"/>
</dbReference>
<dbReference type="GO" id="GO:0015940">
    <property type="term" value="P:pantothenate biosynthetic process"/>
    <property type="evidence" value="ECO:0007669"/>
    <property type="project" value="InterPro"/>
</dbReference>
<evidence type="ECO:0000256" key="6">
    <source>
        <dbReference type="ARBA" id="ARBA00023002"/>
    </source>
</evidence>
<dbReference type="GO" id="GO:0042256">
    <property type="term" value="P:cytosolic ribosome assembly"/>
    <property type="evidence" value="ECO:0007669"/>
    <property type="project" value="UniProtKB-UniRule"/>
</dbReference>
<evidence type="ECO:0000256" key="4">
    <source>
        <dbReference type="ARBA" id="ARBA00022857"/>
    </source>
</evidence>
<dbReference type="GO" id="GO:0042273">
    <property type="term" value="P:ribosomal large subunit biogenesis"/>
    <property type="evidence" value="ECO:0007669"/>
    <property type="project" value="UniProtKB-UniRule"/>
</dbReference>
<comment type="function">
    <text evidence="8">Binds to the 60S ribosomal subunit and prevents its association with the 40S ribosomal subunit to form the 80S initiation complex in the cytoplasm. May also be involved in ribosome biogenesis.</text>
</comment>
<name>D8LVD8_BLAHO</name>
<dbReference type="Gene3D" id="1.10.1040.10">
    <property type="entry name" value="N-(1-d-carboxylethyl)-l-norvaline Dehydrogenase, domain 2"/>
    <property type="match status" value="1"/>
</dbReference>
<dbReference type="Pfam" id="PF08546">
    <property type="entry name" value="ApbA_C"/>
    <property type="match status" value="1"/>
</dbReference>
<dbReference type="PANTHER" id="PTHR10784">
    <property type="entry name" value="TRANSLATION INITIATION FACTOR 6"/>
    <property type="match status" value="1"/>
</dbReference>
<dbReference type="InterPro" id="IPR003710">
    <property type="entry name" value="ApbA"/>
</dbReference>
<dbReference type="Pfam" id="PF01912">
    <property type="entry name" value="eIF-6"/>
    <property type="match status" value="1"/>
</dbReference>
<evidence type="ECO:0000256" key="5">
    <source>
        <dbReference type="ARBA" id="ARBA00022917"/>
    </source>
</evidence>
<dbReference type="NCBIfam" id="TIGR00745">
    <property type="entry name" value="apbA_panE"/>
    <property type="match status" value="1"/>
</dbReference>
<dbReference type="Proteomes" id="UP000008312">
    <property type="component" value="Unassembled WGS sequence"/>
</dbReference>
<dbReference type="Gene3D" id="3.40.50.720">
    <property type="entry name" value="NAD(P)-binding Rossmann-like Domain"/>
    <property type="match status" value="1"/>
</dbReference>
<feature type="domain" description="Ketopantoate reductase C-terminal" evidence="10">
    <location>
        <begin position="212"/>
        <end position="289"/>
    </location>
</feature>
<dbReference type="InterPro" id="IPR013328">
    <property type="entry name" value="6PGD_dom2"/>
</dbReference>
<dbReference type="GO" id="GO:0043023">
    <property type="term" value="F:ribosomal large subunit binding"/>
    <property type="evidence" value="ECO:0007669"/>
    <property type="project" value="UniProtKB-UniRule"/>
</dbReference>
<feature type="domain" description="Ketopantoate reductase N-terminal" evidence="9">
    <location>
        <begin position="7"/>
        <end position="181"/>
    </location>
</feature>
<evidence type="ECO:0000313" key="11">
    <source>
        <dbReference type="EMBL" id="CBK19777.2"/>
    </source>
</evidence>
<comment type="similarity">
    <text evidence="1">Belongs to the ketopantoate reductase family.</text>
</comment>
<comment type="subunit">
    <text evidence="8">Monomer. Associates with the 60S ribosomal subunit.</text>
</comment>
<keyword evidence="5 8" id="KW-0648">Protein biosynthesis</keyword>
<dbReference type="Pfam" id="PF02558">
    <property type="entry name" value="ApbA"/>
    <property type="match status" value="1"/>
</dbReference>
<dbReference type="SMART" id="SM00654">
    <property type="entry name" value="eIF6"/>
    <property type="match status" value="1"/>
</dbReference>
<evidence type="ECO:0000259" key="9">
    <source>
        <dbReference type="Pfam" id="PF02558"/>
    </source>
</evidence>
<dbReference type="CDD" id="cd00527">
    <property type="entry name" value="IF6"/>
    <property type="match status" value="1"/>
</dbReference>
<dbReference type="InterPro" id="IPR013752">
    <property type="entry name" value="KPA_reductase"/>
</dbReference>
<reference evidence="11" key="1">
    <citation type="submission" date="2010-02" db="EMBL/GenBank/DDBJ databases">
        <title>Sequencing and annotation of the Blastocystis hominis genome.</title>
        <authorList>
            <person name="Wincker P."/>
        </authorList>
    </citation>
    <scope>NUCLEOTIDE SEQUENCE</scope>
    <source>
        <strain evidence="11">Singapore isolate B</strain>
    </source>
</reference>
<dbReference type="SUPFAM" id="SSF55909">
    <property type="entry name" value="Pentein"/>
    <property type="match status" value="1"/>
</dbReference>
<evidence type="ECO:0000256" key="1">
    <source>
        <dbReference type="ARBA" id="ARBA00007870"/>
    </source>
</evidence>
<dbReference type="HAMAP" id="MF_00032">
    <property type="entry name" value="eIF_6"/>
    <property type="match status" value="1"/>
</dbReference>
<dbReference type="GO" id="GO:0003743">
    <property type="term" value="F:translation initiation factor activity"/>
    <property type="evidence" value="ECO:0007669"/>
    <property type="project" value="UniProtKB-UniRule"/>
</dbReference>
<keyword evidence="4" id="KW-0521">NADP</keyword>
<keyword evidence="3 8" id="KW-0396">Initiation factor</keyword>
<keyword evidence="7 8" id="KW-0539">Nucleus</keyword>
<dbReference type="GO" id="GO:0005737">
    <property type="term" value="C:cytoplasm"/>
    <property type="evidence" value="ECO:0007669"/>
    <property type="project" value="UniProtKB-SubCell"/>
</dbReference>
<dbReference type="GeneID" id="24917512"/>
<evidence type="ECO:0000313" key="12">
    <source>
        <dbReference type="Proteomes" id="UP000008312"/>
    </source>
</evidence>
<evidence type="ECO:0000259" key="10">
    <source>
        <dbReference type="Pfam" id="PF08546"/>
    </source>
</evidence>
<dbReference type="FunFam" id="3.75.10.10:FF:000001">
    <property type="entry name" value="Eukaryotic translation initiation factor 6"/>
    <property type="match status" value="1"/>
</dbReference>
<dbReference type="Gene3D" id="3.75.10.10">
    <property type="entry name" value="L-arginine/glycine Amidinotransferase, Chain A"/>
    <property type="match status" value="1"/>
</dbReference>
<organism evidence="11">
    <name type="scientific">Blastocystis hominis</name>
    <dbReference type="NCBI Taxonomy" id="12968"/>
    <lineage>
        <taxon>Eukaryota</taxon>
        <taxon>Sar</taxon>
        <taxon>Stramenopiles</taxon>
        <taxon>Bigyra</taxon>
        <taxon>Opalozoa</taxon>
        <taxon>Opalinata</taxon>
        <taxon>Blastocystidae</taxon>
        <taxon>Blastocystis</taxon>
    </lineage>
</organism>
<comment type="subcellular location">
    <subcellularLocation>
        <location evidence="8">Cytoplasm</location>
    </subcellularLocation>
    <subcellularLocation>
        <location evidence="8">Nucleus</location>
        <location evidence="8">Nucleolus</location>
    </subcellularLocation>
    <text evidence="8">Shuttles between cytoplasm and nucleus/nucleolus.</text>
</comment>
<evidence type="ECO:0000256" key="3">
    <source>
        <dbReference type="ARBA" id="ARBA00022540"/>
    </source>
</evidence>
<keyword evidence="8" id="KW-0690">Ribosome biogenesis</keyword>
<dbReference type="GO" id="GO:0008677">
    <property type="term" value="F:2-dehydropantoate 2-reductase activity"/>
    <property type="evidence" value="ECO:0007669"/>
    <property type="project" value="InterPro"/>
</dbReference>
<dbReference type="RefSeq" id="XP_012893825.1">
    <property type="nucleotide sequence ID" value="XM_013038371.1"/>
</dbReference>
<keyword evidence="2 8" id="KW-0963">Cytoplasm</keyword>
<evidence type="ECO:0000256" key="2">
    <source>
        <dbReference type="ARBA" id="ARBA00022490"/>
    </source>
</evidence>